<organism evidence="1 2">
    <name type="scientific">Massilia eburnea</name>
    <dbReference type="NCBI Taxonomy" id="1776165"/>
    <lineage>
        <taxon>Bacteria</taxon>
        <taxon>Pseudomonadati</taxon>
        <taxon>Pseudomonadota</taxon>
        <taxon>Betaproteobacteria</taxon>
        <taxon>Burkholderiales</taxon>
        <taxon>Oxalobacteraceae</taxon>
        <taxon>Telluria group</taxon>
        <taxon>Massilia</taxon>
    </lineage>
</organism>
<dbReference type="PANTHER" id="PTHR39166">
    <property type="entry name" value="BLL1166 PROTEIN"/>
    <property type="match status" value="1"/>
</dbReference>
<dbReference type="EMBL" id="WNKX01000006">
    <property type="protein sequence ID" value="MTW10828.1"/>
    <property type="molecule type" value="Genomic_DNA"/>
</dbReference>
<sequence length="179" mass="20006">MVRSSPALMELLTAARSLNLESWCIGAGVVRSLVWDHLHGFRERSHVEDVDVVYYDDSIDGPHETVLAAQLIDSLPSVRWEVTNQALVHEWFLEAHAQVVPPLRSLADGIATWPEYATCVGVTLRADDALEVIAPHGLEDLFGLKIRHNPSRASAAVFTERVATKRFTERWPMVSLDLN</sequence>
<dbReference type="PANTHER" id="PTHR39166:SF1">
    <property type="entry name" value="BLL1166 PROTEIN"/>
    <property type="match status" value="1"/>
</dbReference>
<protein>
    <recommendedName>
        <fullName evidence="3">Nucleotidyltransferase family protein</fullName>
    </recommendedName>
</protein>
<dbReference type="InterPro" id="IPR009267">
    <property type="entry name" value="NTP_transf_6"/>
</dbReference>
<keyword evidence="2" id="KW-1185">Reference proteome</keyword>
<name>A0A6L6QE96_9BURK</name>
<comment type="caution">
    <text evidence="1">The sequence shown here is derived from an EMBL/GenBank/DDBJ whole genome shotgun (WGS) entry which is preliminary data.</text>
</comment>
<reference evidence="1 2" key="1">
    <citation type="submission" date="2019-11" db="EMBL/GenBank/DDBJ databases">
        <title>Type strains purchased from KCTC, JCM and DSMZ.</title>
        <authorList>
            <person name="Lu H."/>
        </authorList>
    </citation>
    <scope>NUCLEOTIDE SEQUENCE [LARGE SCALE GENOMIC DNA]</scope>
    <source>
        <strain evidence="1 2">JCM 31587</strain>
    </source>
</reference>
<dbReference type="AlphaFoldDB" id="A0A6L6QE96"/>
<evidence type="ECO:0008006" key="3">
    <source>
        <dbReference type="Google" id="ProtNLM"/>
    </source>
</evidence>
<accession>A0A6L6QE96</accession>
<evidence type="ECO:0000313" key="1">
    <source>
        <dbReference type="EMBL" id="MTW10828.1"/>
    </source>
</evidence>
<proteinExistence type="predicted"/>
<evidence type="ECO:0000313" key="2">
    <source>
        <dbReference type="Proteomes" id="UP000472320"/>
    </source>
</evidence>
<gene>
    <name evidence="1" type="ORF">GM658_09445</name>
</gene>
<dbReference type="Pfam" id="PF06042">
    <property type="entry name" value="NTP_transf_6"/>
    <property type="match status" value="1"/>
</dbReference>
<dbReference type="Proteomes" id="UP000472320">
    <property type="component" value="Unassembled WGS sequence"/>
</dbReference>